<evidence type="ECO:0000256" key="2">
    <source>
        <dbReference type="ARBA" id="ARBA00022694"/>
    </source>
</evidence>
<dbReference type="SUPFAM" id="SSF47819">
    <property type="entry name" value="HRDC-like"/>
    <property type="match status" value="2"/>
</dbReference>
<dbReference type="InterPro" id="IPR010997">
    <property type="entry name" value="HRDC-like_sf"/>
</dbReference>
<evidence type="ECO:0000259" key="6">
    <source>
        <dbReference type="PROSITE" id="PS50967"/>
    </source>
</evidence>
<keyword evidence="4 7" id="KW-0378">Hydrolase</keyword>
<dbReference type="Pfam" id="PF00570">
    <property type="entry name" value="HRDC"/>
    <property type="match status" value="1"/>
</dbReference>
<dbReference type="EC" id="3.1.13.5" evidence="7"/>
<proteinExistence type="predicted"/>
<dbReference type="SMART" id="SM00474">
    <property type="entry name" value="35EXOc"/>
    <property type="match status" value="1"/>
</dbReference>
<feature type="domain" description="HRDC" evidence="6">
    <location>
        <begin position="209"/>
        <end position="288"/>
    </location>
</feature>
<evidence type="ECO:0000256" key="4">
    <source>
        <dbReference type="ARBA" id="ARBA00022801"/>
    </source>
</evidence>
<dbReference type="Proteomes" id="UP001589758">
    <property type="component" value="Unassembled WGS sequence"/>
</dbReference>
<dbReference type="InterPro" id="IPR048579">
    <property type="entry name" value="RNAseD_HRDC_C"/>
</dbReference>
<dbReference type="PANTHER" id="PTHR47649:SF1">
    <property type="entry name" value="RIBONUCLEASE D"/>
    <property type="match status" value="1"/>
</dbReference>
<dbReference type="SUPFAM" id="SSF53098">
    <property type="entry name" value="Ribonuclease H-like"/>
    <property type="match status" value="1"/>
</dbReference>
<dbReference type="Pfam" id="PF01612">
    <property type="entry name" value="DNA_pol_A_exo1"/>
    <property type="match status" value="1"/>
</dbReference>
<dbReference type="InterPro" id="IPR002121">
    <property type="entry name" value="HRDC_dom"/>
</dbReference>
<evidence type="ECO:0000313" key="8">
    <source>
        <dbReference type="Proteomes" id="UP001589758"/>
    </source>
</evidence>
<keyword evidence="2" id="KW-0819">tRNA processing</keyword>
<dbReference type="Gene3D" id="1.10.150.80">
    <property type="entry name" value="HRDC domain"/>
    <property type="match status" value="2"/>
</dbReference>
<dbReference type="Gene3D" id="3.30.420.10">
    <property type="entry name" value="Ribonuclease H-like superfamily/Ribonuclease H"/>
    <property type="match status" value="1"/>
</dbReference>
<evidence type="ECO:0000313" key="7">
    <source>
        <dbReference type="EMBL" id="MFC0179212.1"/>
    </source>
</evidence>
<protein>
    <submittedName>
        <fullName evidence="7">Ribonuclease D</fullName>
        <ecNumber evidence="7">3.1.13.5</ecNumber>
    </submittedName>
</protein>
<evidence type="ECO:0000256" key="5">
    <source>
        <dbReference type="ARBA" id="ARBA00022839"/>
    </source>
</evidence>
<evidence type="ECO:0000256" key="1">
    <source>
        <dbReference type="ARBA" id="ARBA00022490"/>
    </source>
</evidence>
<name>A0ABV6C8B6_9GAMM</name>
<dbReference type="EMBL" id="JBHLXE010000037">
    <property type="protein sequence ID" value="MFC0179212.1"/>
    <property type="molecule type" value="Genomic_DNA"/>
</dbReference>
<dbReference type="RefSeq" id="WP_385876307.1">
    <property type="nucleotide sequence ID" value="NZ_JBHLXE010000037.1"/>
</dbReference>
<keyword evidence="1" id="KW-0963">Cytoplasm</keyword>
<keyword evidence="5" id="KW-0269">Exonuclease</keyword>
<keyword evidence="3" id="KW-0540">Nuclease</keyword>
<dbReference type="Pfam" id="PF21293">
    <property type="entry name" value="RNAseD_HRDC_C"/>
    <property type="match status" value="1"/>
</dbReference>
<reference evidence="7 8" key="1">
    <citation type="submission" date="2024-09" db="EMBL/GenBank/DDBJ databases">
        <authorList>
            <person name="Sun Q."/>
            <person name="Mori K."/>
        </authorList>
    </citation>
    <scope>NUCLEOTIDE SEQUENCE [LARGE SCALE GENOMIC DNA]</scope>
    <source>
        <strain evidence="7 8">CCM 8545</strain>
    </source>
</reference>
<dbReference type="PROSITE" id="PS50967">
    <property type="entry name" value="HRDC"/>
    <property type="match status" value="1"/>
</dbReference>
<keyword evidence="8" id="KW-1185">Reference proteome</keyword>
<sequence>MEKLFIITQSDFDTYCLSLMQKEKIAIDTEFMRVKTYYPEFALLQLATDTEIAIVDPLKIQDWHLFKNVLDAPTVSKIFHAASEDLALFWHFFQTLPKPYIDTQVLCSFIKDGTSLGLANALKEFLDISINKDQTRTDWLVRPLTDSQISYAYNDVEYLLALYEKIDKQLCDRKRHFALTECTHLANKVTQEKNISKLYLQAPHVEKLNEGQLALLQTLTIWRYQEAIKRNLALNFIVHEKHLISLVEKLPDSLYELNKLGMHANEINHHGCTIIQLIEEYKTGAFKERKLPKVKLLHTNPRYKEDFAKIKFAFEKIASDENLSAQLLGSRKQINQLLTLYYEKNANNDGDKYLPIAMGSEIISQIDILSNWRKDVCSFVLSEMGFISFN</sequence>
<gene>
    <name evidence="7" type="primary">rnd</name>
    <name evidence="7" type="ORF">ACFFIT_03705</name>
</gene>
<comment type="caution">
    <text evidence="7">The sequence shown here is derived from an EMBL/GenBank/DDBJ whole genome shotgun (WGS) entry which is preliminary data.</text>
</comment>
<accession>A0ABV6C8B6</accession>
<dbReference type="GO" id="GO:0033890">
    <property type="term" value="F:ribonuclease D activity"/>
    <property type="evidence" value="ECO:0007669"/>
    <property type="project" value="UniProtKB-EC"/>
</dbReference>
<dbReference type="CDD" id="cd06142">
    <property type="entry name" value="RNaseD_exo"/>
    <property type="match status" value="1"/>
</dbReference>
<dbReference type="InterPro" id="IPR012337">
    <property type="entry name" value="RNaseH-like_sf"/>
</dbReference>
<dbReference type="InterPro" id="IPR002562">
    <property type="entry name" value="3'-5'_exonuclease_dom"/>
</dbReference>
<dbReference type="InterPro" id="IPR044876">
    <property type="entry name" value="HRDC_dom_sf"/>
</dbReference>
<dbReference type="InterPro" id="IPR006292">
    <property type="entry name" value="RNase_D"/>
</dbReference>
<organism evidence="7 8">
    <name type="scientific">Thorsellia kenyensis</name>
    <dbReference type="NCBI Taxonomy" id="1549888"/>
    <lineage>
        <taxon>Bacteria</taxon>
        <taxon>Pseudomonadati</taxon>
        <taxon>Pseudomonadota</taxon>
        <taxon>Gammaproteobacteria</taxon>
        <taxon>Enterobacterales</taxon>
        <taxon>Thorselliaceae</taxon>
        <taxon>Thorsellia</taxon>
    </lineage>
</organism>
<dbReference type="SMART" id="SM00341">
    <property type="entry name" value="HRDC"/>
    <property type="match status" value="1"/>
</dbReference>
<dbReference type="InterPro" id="IPR051086">
    <property type="entry name" value="RNase_D-like"/>
</dbReference>
<evidence type="ECO:0000256" key="3">
    <source>
        <dbReference type="ARBA" id="ARBA00022722"/>
    </source>
</evidence>
<dbReference type="NCBIfam" id="TIGR01388">
    <property type="entry name" value="rnd"/>
    <property type="match status" value="1"/>
</dbReference>
<dbReference type="InterPro" id="IPR036397">
    <property type="entry name" value="RNaseH_sf"/>
</dbReference>
<dbReference type="PANTHER" id="PTHR47649">
    <property type="entry name" value="RIBONUCLEASE D"/>
    <property type="match status" value="1"/>
</dbReference>